<proteinExistence type="predicted"/>
<dbReference type="RefSeq" id="WP_215916867.1">
    <property type="nucleotide sequence ID" value="NZ_JAHKNI010000003.1"/>
</dbReference>
<dbReference type="EMBL" id="JAHKNI010000003">
    <property type="protein sequence ID" value="MBU3061955.1"/>
    <property type="molecule type" value="Genomic_DNA"/>
</dbReference>
<keyword evidence="1" id="KW-0143">Chaperone</keyword>
<evidence type="ECO:0000313" key="2">
    <source>
        <dbReference type="EMBL" id="MBU3061955.1"/>
    </source>
</evidence>
<dbReference type="Pfam" id="PF01774">
    <property type="entry name" value="UreD"/>
    <property type="match status" value="1"/>
</dbReference>
<gene>
    <name evidence="2" type="ORF">KO481_10515</name>
</gene>
<protein>
    <submittedName>
        <fullName evidence="2">Urease accessory protein UreD</fullName>
    </submittedName>
</protein>
<evidence type="ECO:0000256" key="1">
    <source>
        <dbReference type="ARBA" id="ARBA00023186"/>
    </source>
</evidence>
<sequence length="249" mass="26345">MDTDLRIVARPGVLPRIHATGGLAARHTGPDTVHLIGTAATPLGGDRLDITIVVEPGARLRVRSVAATIVLPGRTTRISHAHWHFAVGEQAELDFDPEPTIVAGGAAHESAGTVLLAPNARLRLRERIQIGRTGEDFGHWRGDLIADIADTPLLRHRLELGMDAPADDALCAPRALTSVLCYPDDTPSRTSGLDSALLELAAGGTLYTWTGPRLSDEPVDNAGLRVAASALVKESPGRREPTTTGHGYA</sequence>
<name>A0ABS6AVA7_9NOCA</name>
<accession>A0ABS6AVA7</accession>
<dbReference type="InterPro" id="IPR002669">
    <property type="entry name" value="UreD"/>
</dbReference>
<evidence type="ECO:0000313" key="3">
    <source>
        <dbReference type="Proteomes" id="UP000733379"/>
    </source>
</evidence>
<organism evidence="2 3">
    <name type="scientific">Nocardia albiluteola</name>
    <dbReference type="NCBI Taxonomy" id="2842303"/>
    <lineage>
        <taxon>Bacteria</taxon>
        <taxon>Bacillati</taxon>
        <taxon>Actinomycetota</taxon>
        <taxon>Actinomycetes</taxon>
        <taxon>Mycobacteriales</taxon>
        <taxon>Nocardiaceae</taxon>
        <taxon>Nocardia</taxon>
    </lineage>
</organism>
<reference evidence="2 3" key="1">
    <citation type="submission" date="2021-06" db="EMBL/GenBank/DDBJ databases">
        <title>Actinomycetes sequencing.</title>
        <authorList>
            <person name="Shan Q."/>
        </authorList>
    </citation>
    <scope>NUCLEOTIDE SEQUENCE [LARGE SCALE GENOMIC DNA]</scope>
    <source>
        <strain evidence="2 3">NEAU-G5</strain>
    </source>
</reference>
<dbReference type="Proteomes" id="UP000733379">
    <property type="component" value="Unassembled WGS sequence"/>
</dbReference>
<keyword evidence="3" id="KW-1185">Reference proteome</keyword>
<comment type="caution">
    <text evidence="2">The sequence shown here is derived from an EMBL/GenBank/DDBJ whole genome shotgun (WGS) entry which is preliminary data.</text>
</comment>